<evidence type="ECO:0000313" key="2">
    <source>
        <dbReference type="Proteomes" id="UP000828941"/>
    </source>
</evidence>
<sequence>MALPQLARASKRITHPFIFNFPNLPLVSPSPTGSIRSLSISLISVQSSFFYYCFVSSKQNSCGSPRNHAFGFHTLIHGGTKQAEAFVGANDLNPDADNGLVAERICRTLSNSPNSDFELSLGNLSVKVTPELVVEVLKRLSNAGVLALSFFRWAEKRKGFKYSTENYNALIEALGKIKQFKMVWNLVGDMKSKKLLNKDTFALVARRYARVRKVKEAVETFEKMAGFGMEPELSDFNKFMDTLSKSKNVEKAQELFDKMKKRRFLPDVKSYTILLEGWGQQQNLLRLNEVYREMKDEGFEPDVITYGIIINAHCRARKCDEAIGFYHEMVAKNVKPSPNIFCILINGLGCEKRLDEALQFFEKSKASGFALDAPTYNAVVGAYCWSLQMQDAYRMVDEMKKCGEGPNSRTFDIILHHLIKNGRTEEANSVFQRISSEPGCEPTLSTYEIMVRMFCNIDRLDMAMKVWDQMKAKGILPGMHMFSTLINALCHESKLDDACRFFQEMLDMGIRPPGKMFSNLKQALLDEGRKNTALMLAQKIDKLRKTPLIG</sequence>
<name>A0ACB9LSQ4_BAUVA</name>
<accession>A0ACB9LSQ4</accession>
<reference evidence="1 2" key="1">
    <citation type="journal article" date="2022" name="DNA Res.">
        <title>Chromosomal-level genome assembly of the orchid tree Bauhinia variegata (Leguminosae; Cercidoideae) supports the allotetraploid origin hypothesis of Bauhinia.</title>
        <authorList>
            <person name="Zhong Y."/>
            <person name="Chen Y."/>
            <person name="Zheng D."/>
            <person name="Pang J."/>
            <person name="Liu Y."/>
            <person name="Luo S."/>
            <person name="Meng S."/>
            <person name="Qian L."/>
            <person name="Wei D."/>
            <person name="Dai S."/>
            <person name="Zhou R."/>
        </authorList>
    </citation>
    <scope>NUCLEOTIDE SEQUENCE [LARGE SCALE GENOMIC DNA]</scope>
    <source>
        <strain evidence="1">BV-YZ2020</strain>
    </source>
</reference>
<dbReference type="Proteomes" id="UP000828941">
    <property type="component" value="Chromosome 11"/>
</dbReference>
<proteinExistence type="predicted"/>
<comment type="caution">
    <text evidence="1">The sequence shown here is derived from an EMBL/GenBank/DDBJ whole genome shotgun (WGS) entry which is preliminary data.</text>
</comment>
<evidence type="ECO:0000313" key="1">
    <source>
        <dbReference type="EMBL" id="KAI4313819.1"/>
    </source>
</evidence>
<organism evidence="1 2">
    <name type="scientific">Bauhinia variegata</name>
    <name type="common">Purple orchid tree</name>
    <name type="synonym">Phanera variegata</name>
    <dbReference type="NCBI Taxonomy" id="167791"/>
    <lineage>
        <taxon>Eukaryota</taxon>
        <taxon>Viridiplantae</taxon>
        <taxon>Streptophyta</taxon>
        <taxon>Embryophyta</taxon>
        <taxon>Tracheophyta</taxon>
        <taxon>Spermatophyta</taxon>
        <taxon>Magnoliopsida</taxon>
        <taxon>eudicotyledons</taxon>
        <taxon>Gunneridae</taxon>
        <taxon>Pentapetalae</taxon>
        <taxon>rosids</taxon>
        <taxon>fabids</taxon>
        <taxon>Fabales</taxon>
        <taxon>Fabaceae</taxon>
        <taxon>Cercidoideae</taxon>
        <taxon>Cercideae</taxon>
        <taxon>Bauhiniinae</taxon>
        <taxon>Bauhinia</taxon>
    </lineage>
</organism>
<gene>
    <name evidence="1" type="ORF">L6164_026769</name>
</gene>
<dbReference type="EMBL" id="CM039436">
    <property type="protein sequence ID" value="KAI4313819.1"/>
    <property type="molecule type" value="Genomic_DNA"/>
</dbReference>
<keyword evidence="2" id="KW-1185">Reference proteome</keyword>
<protein>
    <submittedName>
        <fullName evidence="1">Uncharacterized protein</fullName>
    </submittedName>
</protein>